<protein>
    <submittedName>
        <fullName evidence="2">Uncharacterized protein</fullName>
    </submittedName>
</protein>
<reference evidence="2 3" key="1">
    <citation type="submission" date="2023-05" db="EMBL/GenBank/DDBJ databases">
        <title>B98-5 Cell Line De Novo Hybrid Assembly: An Optical Mapping Approach.</title>
        <authorList>
            <person name="Kananen K."/>
            <person name="Auerbach J.A."/>
            <person name="Kautto E."/>
            <person name="Blachly J.S."/>
        </authorList>
    </citation>
    <scope>NUCLEOTIDE SEQUENCE [LARGE SCALE GENOMIC DNA]</scope>
    <source>
        <strain evidence="2">B95-8</strain>
        <tissue evidence="2">Cell line</tissue>
    </source>
</reference>
<feature type="compositionally biased region" description="Low complexity" evidence="1">
    <location>
        <begin position="118"/>
        <end position="143"/>
    </location>
</feature>
<keyword evidence="3" id="KW-1185">Reference proteome</keyword>
<evidence type="ECO:0000313" key="3">
    <source>
        <dbReference type="Proteomes" id="UP001266305"/>
    </source>
</evidence>
<dbReference type="EMBL" id="JASSZA010000001">
    <property type="protein sequence ID" value="KAK2120736.1"/>
    <property type="molecule type" value="Genomic_DNA"/>
</dbReference>
<accession>A0ABQ9WGF4</accession>
<gene>
    <name evidence="2" type="ORF">P7K49_002122</name>
</gene>
<feature type="non-terminal residue" evidence="2">
    <location>
        <position position="1"/>
    </location>
</feature>
<feature type="compositionally biased region" description="Acidic residues" evidence="1">
    <location>
        <begin position="60"/>
        <end position="75"/>
    </location>
</feature>
<feature type="region of interest" description="Disordered" evidence="1">
    <location>
        <begin position="58"/>
        <end position="161"/>
    </location>
</feature>
<name>A0ABQ9WGF4_SAGOE</name>
<organism evidence="2 3">
    <name type="scientific">Saguinus oedipus</name>
    <name type="common">Cotton-top tamarin</name>
    <name type="synonym">Oedipomidas oedipus</name>
    <dbReference type="NCBI Taxonomy" id="9490"/>
    <lineage>
        <taxon>Eukaryota</taxon>
        <taxon>Metazoa</taxon>
        <taxon>Chordata</taxon>
        <taxon>Craniata</taxon>
        <taxon>Vertebrata</taxon>
        <taxon>Euteleostomi</taxon>
        <taxon>Mammalia</taxon>
        <taxon>Eutheria</taxon>
        <taxon>Euarchontoglires</taxon>
        <taxon>Primates</taxon>
        <taxon>Haplorrhini</taxon>
        <taxon>Platyrrhini</taxon>
        <taxon>Cebidae</taxon>
        <taxon>Callitrichinae</taxon>
        <taxon>Saguinus</taxon>
    </lineage>
</organism>
<evidence type="ECO:0000313" key="2">
    <source>
        <dbReference type="EMBL" id="KAK2120736.1"/>
    </source>
</evidence>
<sequence length="209" mass="22836">VRRFNSRPDPLTVLPASPIGPTTRAQPPPDPDSYILLLSHSASARFSILSGFDYLAAEESKDEEMSEDEEDDSCGEEAVTSQEKGRKAAATQQRRWQAAGATPTKKAAVTPGKAVAIPGKKGATLGKALAAAPGKKGAPQPGGREWQEHQDSDEEDKSEPAVMKAAVVPLPQRMRTRTMRMMPREMVLKQQLWRPLQPQEGKLLQKLFL</sequence>
<dbReference type="Proteomes" id="UP001266305">
    <property type="component" value="Unassembled WGS sequence"/>
</dbReference>
<feature type="region of interest" description="Disordered" evidence="1">
    <location>
        <begin position="1"/>
        <end position="32"/>
    </location>
</feature>
<evidence type="ECO:0000256" key="1">
    <source>
        <dbReference type="SAM" id="MobiDB-lite"/>
    </source>
</evidence>
<comment type="caution">
    <text evidence="2">The sequence shown here is derived from an EMBL/GenBank/DDBJ whole genome shotgun (WGS) entry which is preliminary data.</text>
</comment>
<feature type="compositionally biased region" description="Low complexity" evidence="1">
    <location>
        <begin position="88"/>
        <end position="101"/>
    </location>
</feature>
<proteinExistence type="predicted"/>